<dbReference type="GO" id="GO:0005886">
    <property type="term" value="C:plasma membrane"/>
    <property type="evidence" value="ECO:0007669"/>
    <property type="project" value="UniProtKB-SubCell"/>
</dbReference>
<dbReference type="eggNOG" id="COG3149">
    <property type="taxonomic scope" value="Bacteria"/>
</dbReference>
<dbReference type="InterPro" id="IPR023229">
    <property type="entry name" value="T2SS_M_periplasmic_sf"/>
</dbReference>
<proteinExistence type="inferred from homology"/>
<evidence type="ECO:0000256" key="3">
    <source>
        <dbReference type="ARBA" id="ARBA00022448"/>
    </source>
</evidence>
<keyword evidence="6" id="KW-0812">Transmembrane</keyword>
<dbReference type="InterPro" id="IPR007690">
    <property type="entry name" value="T2SS_GspM"/>
</dbReference>
<reference evidence="10 11" key="1">
    <citation type="submission" date="2014-03" db="EMBL/GenBank/DDBJ databases">
        <title>Selection and divergence in the genomes of co-occurring obligate luminous symbionts with specific hosts.</title>
        <authorList>
            <person name="Hendry T.A."/>
            <person name="de Wet J.R."/>
            <person name="Dunlap P.V."/>
        </authorList>
    </citation>
    <scope>NUCLEOTIDE SEQUENCE [LARGE SCALE GENOMIC DNA]</scope>
    <source>
        <strain evidence="10 11">Ppalp.1</strain>
    </source>
</reference>
<comment type="similarity">
    <text evidence="2">Belongs to the GSP M family.</text>
</comment>
<comment type="subcellular location">
    <subcellularLocation>
        <location evidence="1">Cell inner membrane</location>
        <topology evidence="1">Single-pass membrane protein</topology>
    </subcellularLocation>
</comment>
<accession>A0A084CNK5</accession>
<evidence type="ECO:0000256" key="2">
    <source>
        <dbReference type="ARBA" id="ARBA00010637"/>
    </source>
</evidence>
<evidence type="ECO:0000256" key="4">
    <source>
        <dbReference type="ARBA" id="ARBA00022475"/>
    </source>
</evidence>
<keyword evidence="11" id="KW-1185">Reference proteome</keyword>
<name>A0A084CNK5_9GAMM</name>
<dbReference type="Pfam" id="PF04612">
    <property type="entry name" value="T2SSM"/>
    <property type="match status" value="1"/>
</dbReference>
<dbReference type="EMBL" id="JGVK01000011">
    <property type="protein sequence ID" value="KEY91384.1"/>
    <property type="molecule type" value="Genomic_DNA"/>
</dbReference>
<evidence type="ECO:0000256" key="5">
    <source>
        <dbReference type="ARBA" id="ARBA00022519"/>
    </source>
</evidence>
<keyword evidence="8" id="KW-1133">Transmembrane helix</keyword>
<evidence type="ECO:0000256" key="9">
    <source>
        <dbReference type="ARBA" id="ARBA00023136"/>
    </source>
</evidence>
<comment type="caution">
    <text evidence="10">The sequence shown here is derived from an EMBL/GenBank/DDBJ whole genome shotgun (WGS) entry which is preliminary data.</text>
</comment>
<evidence type="ECO:0000256" key="6">
    <source>
        <dbReference type="ARBA" id="ARBA00022692"/>
    </source>
</evidence>
<keyword evidence="9" id="KW-0472">Membrane</keyword>
<dbReference type="Gene3D" id="3.30.1360.100">
    <property type="entry name" value="General secretion pathway protein M, EpsM"/>
    <property type="match status" value="1"/>
</dbReference>
<evidence type="ECO:0000256" key="1">
    <source>
        <dbReference type="ARBA" id="ARBA00004377"/>
    </source>
</evidence>
<dbReference type="SUPFAM" id="SSF103054">
    <property type="entry name" value="General secretion pathway protein M, EpsM"/>
    <property type="match status" value="1"/>
</dbReference>
<keyword evidence="5" id="KW-0997">Cell inner membrane</keyword>
<dbReference type="STRING" id="1179155.CF67_19020"/>
<dbReference type="GO" id="GO:0015627">
    <property type="term" value="C:type II protein secretion system complex"/>
    <property type="evidence" value="ECO:0007669"/>
    <property type="project" value="InterPro"/>
</dbReference>
<dbReference type="GO" id="GO:0015628">
    <property type="term" value="P:protein secretion by the type II secretion system"/>
    <property type="evidence" value="ECO:0007669"/>
    <property type="project" value="InterPro"/>
</dbReference>
<evidence type="ECO:0000256" key="7">
    <source>
        <dbReference type="ARBA" id="ARBA00022927"/>
    </source>
</evidence>
<sequence>MTIFSALFAIFIVYFGTCNLLNKRVHAAESRFSFEKELLTWVTKKANEINKLRIESGSINPTQSLSEVISFSACGHKVELIRIKPHGGMIQVWTKPIVFGEFVSWLNCLKQEYGVRVELLDIERSNRSGVIEVKHLQFSQG</sequence>
<evidence type="ECO:0000313" key="11">
    <source>
        <dbReference type="Proteomes" id="UP000053784"/>
    </source>
</evidence>
<keyword evidence="7" id="KW-0653">Protein transport</keyword>
<keyword evidence="4" id="KW-1003">Cell membrane</keyword>
<keyword evidence="3" id="KW-0813">Transport</keyword>
<dbReference type="Proteomes" id="UP000053784">
    <property type="component" value="Unassembled WGS sequence"/>
</dbReference>
<evidence type="ECO:0000313" key="10">
    <source>
        <dbReference type="EMBL" id="KEY91384.1"/>
    </source>
</evidence>
<gene>
    <name evidence="10" type="primary">epsM</name>
    <name evidence="10" type="ORF">CF67_19020</name>
</gene>
<evidence type="ECO:0000256" key="8">
    <source>
        <dbReference type="ARBA" id="ARBA00022989"/>
    </source>
</evidence>
<protein>
    <submittedName>
        <fullName evidence="10">General secretion pathway protein M</fullName>
    </submittedName>
</protein>
<organism evidence="10 11">
    <name type="scientific">Candidatus Photodesmus blepharonis</name>
    <dbReference type="NCBI Taxonomy" id="1179155"/>
    <lineage>
        <taxon>Bacteria</taxon>
        <taxon>Pseudomonadati</taxon>
        <taxon>Pseudomonadota</taxon>
        <taxon>Gammaproteobacteria</taxon>
        <taxon>Vibrionales</taxon>
        <taxon>Vibrionaceae</taxon>
        <taxon>Candidatus Photodesmus</taxon>
    </lineage>
</organism>
<dbReference type="AlphaFoldDB" id="A0A084CNK5"/>